<keyword evidence="1" id="KW-1003">Cell membrane</keyword>
<dbReference type="EMBL" id="RKRE01000001">
    <property type="protein sequence ID" value="RPF49653.1"/>
    <property type="molecule type" value="Genomic_DNA"/>
</dbReference>
<dbReference type="Proteomes" id="UP000282654">
    <property type="component" value="Unassembled WGS sequence"/>
</dbReference>
<comment type="caution">
    <text evidence="9">The sequence shown here is derived from an EMBL/GenBank/DDBJ whole genome shotgun (WGS) entry which is preliminary data.</text>
</comment>
<organism evidence="9 10">
    <name type="scientific">Thermodesulfitimonas autotrophica</name>
    <dbReference type="NCBI Taxonomy" id="1894989"/>
    <lineage>
        <taxon>Bacteria</taxon>
        <taxon>Bacillati</taxon>
        <taxon>Bacillota</taxon>
        <taxon>Clostridia</taxon>
        <taxon>Thermoanaerobacterales</taxon>
        <taxon>Thermoanaerobacteraceae</taxon>
        <taxon>Thermodesulfitimonas</taxon>
    </lineage>
</organism>
<dbReference type="GO" id="GO:0006508">
    <property type="term" value="P:proteolysis"/>
    <property type="evidence" value="ECO:0007669"/>
    <property type="project" value="UniProtKB-KW"/>
</dbReference>
<evidence type="ECO:0000256" key="3">
    <source>
        <dbReference type="ARBA" id="ARBA00022670"/>
    </source>
</evidence>
<dbReference type="Pfam" id="PF04647">
    <property type="entry name" value="AgrB"/>
    <property type="match status" value="1"/>
</dbReference>
<evidence type="ECO:0000256" key="1">
    <source>
        <dbReference type="ARBA" id="ARBA00022475"/>
    </source>
</evidence>
<evidence type="ECO:0000256" key="7">
    <source>
        <dbReference type="ARBA" id="ARBA00023136"/>
    </source>
</evidence>
<keyword evidence="3" id="KW-0645">Protease</keyword>
<keyword evidence="4 8" id="KW-0812">Transmembrane</keyword>
<keyword evidence="2" id="KW-0673">Quorum sensing</keyword>
<keyword evidence="7 8" id="KW-0472">Membrane</keyword>
<dbReference type="InterPro" id="IPR006741">
    <property type="entry name" value="AgrB"/>
</dbReference>
<keyword evidence="5" id="KW-0378">Hydrolase</keyword>
<dbReference type="RefSeq" id="WP_170157674.1">
    <property type="nucleotide sequence ID" value="NZ_RKRE01000001.1"/>
</dbReference>
<keyword evidence="10" id="KW-1185">Reference proteome</keyword>
<name>A0A3N5AXM3_9THEO</name>
<dbReference type="GO" id="GO:0016020">
    <property type="term" value="C:membrane"/>
    <property type="evidence" value="ECO:0007669"/>
    <property type="project" value="InterPro"/>
</dbReference>
<accession>A0A3N5AXM3</accession>
<reference evidence="9 10" key="1">
    <citation type="submission" date="2018-11" db="EMBL/GenBank/DDBJ databases">
        <title>Genomic Encyclopedia of Type Strains, Phase IV (KMG-IV): sequencing the most valuable type-strain genomes for metagenomic binning, comparative biology and taxonomic classification.</title>
        <authorList>
            <person name="Goeker M."/>
        </authorList>
    </citation>
    <scope>NUCLEOTIDE SEQUENCE [LARGE SCALE GENOMIC DNA]</scope>
    <source>
        <strain evidence="9 10">DSM 102936</strain>
    </source>
</reference>
<protein>
    <submittedName>
        <fullName evidence="9">Accessory gene regulator B</fullName>
    </submittedName>
</protein>
<feature type="transmembrane region" description="Helical" evidence="8">
    <location>
        <begin position="35"/>
        <end position="68"/>
    </location>
</feature>
<dbReference type="GO" id="GO:0009372">
    <property type="term" value="P:quorum sensing"/>
    <property type="evidence" value="ECO:0007669"/>
    <property type="project" value="UniProtKB-KW"/>
</dbReference>
<evidence type="ECO:0000256" key="4">
    <source>
        <dbReference type="ARBA" id="ARBA00022692"/>
    </source>
</evidence>
<evidence type="ECO:0000256" key="6">
    <source>
        <dbReference type="ARBA" id="ARBA00022989"/>
    </source>
</evidence>
<feature type="transmembrane region" description="Helical" evidence="8">
    <location>
        <begin position="80"/>
        <end position="102"/>
    </location>
</feature>
<keyword evidence="6 8" id="KW-1133">Transmembrane helix</keyword>
<evidence type="ECO:0000313" key="10">
    <source>
        <dbReference type="Proteomes" id="UP000282654"/>
    </source>
</evidence>
<gene>
    <name evidence="9" type="ORF">EDD75_0473</name>
</gene>
<proteinExistence type="predicted"/>
<evidence type="ECO:0000256" key="8">
    <source>
        <dbReference type="SAM" id="Phobius"/>
    </source>
</evidence>
<dbReference type="AlphaFoldDB" id="A0A3N5AXM3"/>
<evidence type="ECO:0000256" key="5">
    <source>
        <dbReference type="ARBA" id="ARBA00022801"/>
    </source>
</evidence>
<dbReference type="SMART" id="SM00793">
    <property type="entry name" value="AgrB"/>
    <property type="match status" value="1"/>
</dbReference>
<feature type="transmembrane region" description="Helical" evidence="8">
    <location>
        <begin position="150"/>
        <end position="183"/>
    </location>
</feature>
<feature type="transmembrane region" description="Helical" evidence="8">
    <location>
        <begin position="108"/>
        <end position="129"/>
    </location>
</feature>
<evidence type="ECO:0000313" key="9">
    <source>
        <dbReference type="EMBL" id="RPF49653.1"/>
    </source>
</evidence>
<dbReference type="GO" id="GO:0008233">
    <property type="term" value="F:peptidase activity"/>
    <property type="evidence" value="ECO:0007669"/>
    <property type="project" value="UniProtKB-KW"/>
</dbReference>
<sequence length="207" mass="21976">MPGFNLTRPVAAYLREKLNLTPDEEEIALFGLQTILYPAVGLSLILFAGWLCGCLRTTLTVALTVLLLRLFSGGAHARSPLACALLGVIVVPALGKVAAVTAPLFTPFSLALTVAAGFLPVLVLTARLAPVDAPAKPVTAPEKRRRLRSLSLLVVLLVTAGQFILLFSGKALALVLAASLGLWWQTFTLTRAGHRFATILGDLKEGR</sequence>
<evidence type="ECO:0000256" key="2">
    <source>
        <dbReference type="ARBA" id="ARBA00022654"/>
    </source>
</evidence>